<keyword evidence="5" id="KW-0547">Nucleotide-binding</keyword>
<name>A0AAD5Y5V7_9FUNG</name>
<dbReference type="PANTHER" id="PTHR24223:SF443">
    <property type="entry name" value="MULTIDRUG-RESISTANCE LIKE PROTEIN 1, ISOFORM I"/>
    <property type="match status" value="1"/>
</dbReference>
<feature type="transmembrane region" description="Helical" evidence="11">
    <location>
        <begin position="712"/>
        <end position="733"/>
    </location>
</feature>
<evidence type="ECO:0000256" key="6">
    <source>
        <dbReference type="ARBA" id="ARBA00022840"/>
    </source>
</evidence>
<dbReference type="InterPro" id="IPR017871">
    <property type="entry name" value="ABC_transporter-like_CS"/>
</dbReference>
<evidence type="ECO:0000256" key="8">
    <source>
        <dbReference type="ARBA" id="ARBA00023136"/>
    </source>
</evidence>
<protein>
    <submittedName>
        <fullName evidence="14">Multidrug resistance-associated protein 1</fullName>
    </submittedName>
</protein>
<feature type="domain" description="ABC transporter" evidence="12">
    <location>
        <begin position="1028"/>
        <end position="1263"/>
    </location>
</feature>
<reference evidence="14" key="1">
    <citation type="submission" date="2020-05" db="EMBL/GenBank/DDBJ databases">
        <title>Phylogenomic resolution of chytrid fungi.</title>
        <authorList>
            <person name="Stajich J.E."/>
            <person name="Amses K."/>
            <person name="Simmons R."/>
            <person name="Seto K."/>
            <person name="Myers J."/>
            <person name="Bonds A."/>
            <person name="Quandt C.A."/>
            <person name="Barry K."/>
            <person name="Liu P."/>
            <person name="Grigoriev I."/>
            <person name="Longcore J.E."/>
            <person name="James T.Y."/>
        </authorList>
    </citation>
    <scope>NUCLEOTIDE SEQUENCE</scope>
    <source>
        <strain evidence="14">PLAUS21</strain>
    </source>
</reference>
<dbReference type="GO" id="GO:0016887">
    <property type="term" value="F:ATP hydrolysis activity"/>
    <property type="evidence" value="ECO:0007669"/>
    <property type="project" value="InterPro"/>
</dbReference>
<keyword evidence="4" id="KW-0677">Repeat</keyword>
<gene>
    <name evidence="14" type="primary">ABCC1_10</name>
    <name evidence="14" type="ORF">HK103_007526</name>
</gene>
<evidence type="ECO:0000256" key="1">
    <source>
        <dbReference type="ARBA" id="ARBA00004128"/>
    </source>
</evidence>
<evidence type="ECO:0000256" key="9">
    <source>
        <dbReference type="SAM" id="Coils"/>
    </source>
</evidence>
<dbReference type="PANTHER" id="PTHR24223">
    <property type="entry name" value="ATP-BINDING CASSETTE SUB-FAMILY C"/>
    <property type="match status" value="1"/>
</dbReference>
<dbReference type="GO" id="GO:0005524">
    <property type="term" value="F:ATP binding"/>
    <property type="evidence" value="ECO:0007669"/>
    <property type="project" value="UniProtKB-KW"/>
</dbReference>
<dbReference type="SMART" id="SM00382">
    <property type="entry name" value="AAA"/>
    <property type="match status" value="2"/>
</dbReference>
<dbReference type="Pfam" id="PF00005">
    <property type="entry name" value="ABC_tran"/>
    <property type="match status" value="2"/>
</dbReference>
<dbReference type="InterPro" id="IPR027417">
    <property type="entry name" value="P-loop_NTPase"/>
</dbReference>
<dbReference type="InterPro" id="IPR003439">
    <property type="entry name" value="ABC_transporter-like_ATP-bd"/>
</dbReference>
<sequence length="1284" mass="142933">MSTVQIKTNPLNYITLGWLTPLLLKGRKTPLADGDLYELADYDKSDAILVKFQVFWDNLTKHRESPATVKPPNFFWTLLSILMWPLLGVAVSATASVFLGLYTPKALQQLLNYVDPTFTGSYWVDNGIALAFIVFGFQAFEALFGNLQQTIFRRVVQIAHSIVIGAIYEKSLKLSAKSKIQFNEGKILNMVNQDAGNVVTVLFFLPFIILLPLQIILSIYFLAELVGKSIWSGIGVFVGIGVIALATSPFAAKGFTGWFTGADKRIGILREMLYGIKIVKFQAMEDFFRKKIDDARKAQIESIRLVAIVLGGVQGLADIAPTIISVAIFAVYASYGNTMSPAIIFPALNYISGIVEPINTIQELISNVITGKVSFERIGEFLIAEEYEPKDSKLSETVDLSKPAIVLNNVTWRWEDANKEREKESKKKDDEKKDSDEASTTSSEAFHMKEINLEIKRGKLIGVVGSIGSGKSSLFSGLIGESVHIGGEYSINGKIAYCAQIPWILTGSIEKNILLNLPLNQSKLDRVVAVSGLESDLKMLADGIKTEIGENGVNLSGGQKARVSLARSLYADADIYLLDDPIAALDAQVGRLVFSKAIKEYLGDKTVLLATHQLHYLQEVDEIIVLEQGNMVEFGTFTELNNKKDGILSKMLEAYRFDKEVEKKDEKEKEKEKKKEEIEKGEEFITEEEKNDGGIKFEVYWTYLKNLSLSMISVLAVLYILSLGIQIFLPIWLSKWTQDSTGDTNNYLRIYTIFGGIYAVANTSLFWALIFMSIYASIRYHDGAMESLYHAPMDFFDRNPIGRIINRMSADVQSLDIGVISVLLSTLLSFTQVLVAVVMVCQASYYLIFAFVGMAIVFYLIFAVYQPNNRELKRINSNRRSPLDSHITESLAGTSTIVAYNVQGDFIAKQRALTDKYTASNYIFRSAGVWFAWRISMLSSVITLILAIIGGYSKNFSVSLAASIGLGLSFASRMSASINFFLTSVGNIESELNSVERLHHYRFKLASEAAFTTDKDPRPEQWPTKGELKVSGLELRYPARPDYPVIKNLSFTVKPGEKIGVVGRTGSGKSTLVSAFFRIIEASKGQILIDDQDISKIGLNTLRSRLQMIPQEPILFEGTFRSNLDYTGTFDDEELWKVLEYAGLKSFVGDFEDKLDAKVTLNGENLSVGQRQLICLARAILKKPKFMVMDEATSSVDGDSDELIQKAIKEHFAETTIISIAHRLNTIAEFDRVLVLDQGVLKEFDAPHILLNTPGSIFSELADASGPANSQLLRELAKNYYYSK</sequence>
<evidence type="ECO:0000256" key="10">
    <source>
        <dbReference type="SAM" id="MobiDB-lite"/>
    </source>
</evidence>
<feature type="domain" description="ABC transmembrane type-1" evidence="13">
    <location>
        <begin position="714"/>
        <end position="990"/>
    </location>
</feature>
<dbReference type="CDD" id="cd18580">
    <property type="entry name" value="ABC_6TM_ABCC_D2"/>
    <property type="match status" value="1"/>
</dbReference>
<dbReference type="CDD" id="cd03244">
    <property type="entry name" value="ABCC_MRP_domain2"/>
    <property type="match status" value="1"/>
</dbReference>
<evidence type="ECO:0000256" key="2">
    <source>
        <dbReference type="ARBA" id="ARBA00022448"/>
    </source>
</evidence>
<keyword evidence="6" id="KW-0067">ATP-binding</keyword>
<comment type="caution">
    <text evidence="14">The sequence shown here is derived from an EMBL/GenBank/DDBJ whole genome shotgun (WGS) entry which is preliminary data.</text>
</comment>
<comment type="subcellular location">
    <subcellularLocation>
        <location evidence="1">Vacuole membrane</location>
        <topology evidence="1">Multi-pass membrane protein</topology>
    </subcellularLocation>
</comment>
<evidence type="ECO:0000256" key="7">
    <source>
        <dbReference type="ARBA" id="ARBA00022989"/>
    </source>
</evidence>
<keyword evidence="15" id="KW-1185">Reference proteome</keyword>
<feature type="transmembrane region" description="Helical" evidence="11">
    <location>
        <begin position="74"/>
        <end position="102"/>
    </location>
</feature>
<evidence type="ECO:0000256" key="4">
    <source>
        <dbReference type="ARBA" id="ARBA00022737"/>
    </source>
</evidence>
<dbReference type="SUPFAM" id="SSF52540">
    <property type="entry name" value="P-loop containing nucleoside triphosphate hydrolases"/>
    <property type="match status" value="2"/>
</dbReference>
<feature type="domain" description="ABC transmembrane type-1" evidence="13">
    <location>
        <begin position="87"/>
        <end position="370"/>
    </location>
</feature>
<dbReference type="InterPro" id="IPR003593">
    <property type="entry name" value="AAA+_ATPase"/>
</dbReference>
<dbReference type="PROSITE" id="PS00211">
    <property type="entry name" value="ABC_TRANSPORTER_1"/>
    <property type="match status" value="2"/>
</dbReference>
<evidence type="ECO:0000313" key="15">
    <source>
        <dbReference type="Proteomes" id="UP001210925"/>
    </source>
</evidence>
<dbReference type="FunFam" id="3.40.50.300:FF:000630">
    <property type="entry name" value="ATP-binding cassette (ABC) transporter, putative"/>
    <property type="match status" value="1"/>
</dbReference>
<dbReference type="CDD" id="cd03250">
    <property type="entry name" value="ABCC_MRP_domain1"/>
    <property type="match status" value="1"/>
</dbReference>
<evidence type="ECO:0000256" key="5">
    <source>
        <dbReference type="ARBA" id="ARBA00022741"/>
    </source>
</evidence>
<feature type="compositionally biased region" description="Basic and acidic residues" evidence="10">
    <location>
        <begin position="418"/>
        <end position="436"/>
    </location>
</feature>
<dbReference type="Gene3D" id="3.40.50.300">
    <property type="entry name" value="P-loop containing nucleotide triphosphate hydrolases"/>
    <property type="match status" value="2"/>
</dbReference>
<dbReference type="InterPro" id="IPR036640">
    <property type="entry name" value="ABC1_TM_sf"/>
</dbReference>
<dbReference type="InterPro" id="IPR044746">
    <property type="entry name" value="ABCC_6TM_D1"/>
</dbReference>
<feature type="domain" description="ABC transporter" evidence="12">
    <location>
        <begin position="432"/>
        <end position="653"/>
    </location>
</feature>
<dbReference type="PROSITE" id="PS50893">
    <property type="entry name" value="ABC_TRANSPORTER_2"/>
    <property type="match status" value="2"/>
</dbReference>
<keyword evidence="9" id="KW-0175">Coiled coil</keyword>
<feature type="transmembrane region" description="Helical" evidence="11">
    <location>
        <begin position="845"/>
        <end position="865"/>
    </location>
</feature>
<dbReference type="GO" id="GO:0140359">
    <property type="term" value="F:ABC-type transporter activity"/>
    <property type="evidence" value="ECO:0007669"/>
    <property type="project" value="InterPro"/>
</dbReference>
<proteinExistence type="predicted"/>
<keyword evidence="7 11" id="KW-1133">Transmembrane helix</keyword>
<dbReference type="CDD" id="cd18579">
    <property type="entry name" value="ABC_6TM_ABCC_D1"/>
    <property type="match status" value="1"/>
</dbReference>
<dbReference type="EMBL" id="JADGKB010000093">
    <property type="protein sequence ID" value="KAJ3254065.1"/>
    <property type="molecule type" value="Genomic_DNA"/>
</dbReference>
<dbReference type="Gene3D" id="1.20.1560.10">
    <property type="entry name" value="ABC transporter type 1, transmembrane domain"/>
    <property type="match status" value="2"/>
</dbReference>
<keyword evidence="2" id="KW-0813">Transport</keyword>
<accession>A0AAD5Y5V7</accession>
<keyword evidence="8 11" id="KW-0472">Membrane</keyword>
<feature type="transmembrane region" description="Helical" evidence="11">
    <location>
        <begin position="229"/>
        <end position="252"/>
    </location>
</feature>
<evidence type="ECO:0000313" key="14">
    <source>
        <dbReference type="EMBL" id="KAJ3254065.1"/>
    </source>
</evidence>
<feature type="transmembrane region" description="Helical" evidence="11">
    <location>
        <begin position="931"/>
        <end position="952"/>
    </location>
</feature>
<dbReference type="Pfam" id="PF00664">
    <property type="entry name" value="ABC_membrane"/>
    <property type="match status" value="2"/>
</dbReference>
<dbReference type="FunFam" id="3.40.50.300:FF:000997">
    <property type="entry name" value="Multidrug resistance-associated protein 1"/>
    <property type="match status" value="1"/>
</dbReference>
<feature type="region of interest" description="Disordered" evidence="10">
    <location>
        <begin position="418"/>
        <end position="443"/>
    </location>
</feature>
<dbReference type="InterPro" id="IPR044726">
    <property type="entry name" value="ABCC_6TM_D2"/>
</dbReference>
<feature type="coiled-coil region" evidence="9">
    <location>
        <begin position="657"/>
        <end position="691"/>
    </location>
</feature>
<dbReference type="GO" id="GO:0000329">
    <property type="term" value="C:fungal-type vacuole membrane"/>
    <property type="evidence" value="ECO:0007669"/>
    <property type="project" value="UniProtKB-ARBA"/>
</dbReference>
<dbReference type="SUPFAM" id="SSF90123">
    <property type="entry name" value="ABC transporter transmembrane region"/>
    <property type="match status" value="2"/>
</dbReference>
<feature type="transmembrane region" description="Helical" evidence="11">
    <location>
        <begin position="817"/>
        <end position="839"/>
    </location>
</feature>
<feature type="transmembrane region" description="Helical" evidence="11">
    <location>
        <begin position="753"/>
        <end position="778"/>
    </location>
</feature>
<dbReference type="FunFam" id="1.20.1560.10:FF:000013">
    <property type="entry name" value="ABC transporter C family member 2"/>
    <property type="match status" value="1"/>
</dbReference>
<evidence type="ECO:0000256" key="3">
    <source>
        <dbReference type="ARBA" id="ARBA00022692"/>
    </source>
</evidence>
<evidence type="ECO:0000259" key="12">
    <source>
        <dbReference type="PROSITE" id="PS50893"/>
    </source>
</evidence>
<evidence type="ECO:0000256" key="11">
    <source>
        <dbReference type="SAM" id="Phobius"/>
    </source>
</evidence>
<dbReference type="PROSITE" id="PS50929">
    <property type="entry name" value="ABC_TM1F"/>
    <property type="match status" value="2"/>
</dbReference>
<evidence type="ECO:0000259" key="13">
    <source>
        <dbReference type="PROSITE" id="PS50929"/>
    </source>
</evidence>
<dbReference type="InterPro" id="IPR050173">
    <property type="entry name" value="ABC_transporter_C-like"/>
</dbReference>
<keyword evidence="3 11" id="KW-0812">Transmembrane</keyword>
<dbReference type="InterPro" id="IPR011527">
    <property type="entry name" value="ABC1_TM_dom"/>
</dbReference>
<feature type="transmembrane region" description="Helical" evidence="11">
    <location>
        <begin position="122"/>
        <end position="144"/>
    </location>
</feature>
<dbReference type="Proteomes" id="UP001210925">
    <property type="component" value="Unassembled WGS sequence"/>
</dbReference>
<feature type="transmembrane region" description="Helical" evidence="11">
    <location>
        <begin position="198"/>
        <end position="223"/>
    </location>
</feature>
<organism evidence="14 15">
    <name type="scientific">Boothiomyces macroporosus</name>
    <dbReference type="NCBI Taxonomy" id="261099"/>
    <lineage>
        <taxon>Eukaryota</taxon>
        <taxon>Fungi</taxon>
        <taxon>Fungi incertae sedis</taxon>
        <taxon>Chytridiomycota</taxon>
        <taxon>Chytridiomycota incertae sedis</taxon>
        <taxon>Chytridiomycetes</taxon>
        <taxon>Rhizophydiales</taxon>
        <taxon>Terramycetaceae</taxon>
        <taxon>Boothiomyces</taxon>
    </lineage>
</organism>